<comment type="similarity">
    <text evidence="2">Belongs to the autoinducer-2 exporter (AI-2E) (TC 2.A.86) family.</text>
</comment>
<feature type="transmembrane region" description="Helical" evidence="9">
    <location>
        <begin position="166"/>
        <end position="190"/>
    </location>
</feature>
<sequence length="636" mass="67707">MSVSPAETPGLRGLLSLAVAVVVVGALYFAREVLIPITLAVLLSFLVAPIAAFLRRWHFGRSGSVVVAMLLPLVVLMGLGAVIGTQVSALVQEVPEEQTVIVHKIDTIRDATIGNLDSFVKQAGKELQRAAAPKAPSAPVAGAPKPPERVSVVPPPVSPTDVAKGIIGPVLGPLAAMVIVFTVATFILLYREDLRDRMIRLFGSNDLHRTTTAIDDAADRLSRYFLTKFLINAAFGVIVGVGLALIGVPGAILWGVLTALARFIPYVGSFIAAVPPLLLAAAIEPGWGMVIAVLILFGVGETVTGQVVEPMMYGRTTGLSPVSVIVAAIFWGWLWGPIGLLVSTPLTLLFVVLGRHVERLEFLDVLLGDRPALTPVETLYQRALAGDPDEALDQAEAVLRDHTLVEYYDEVVLPALRLAAGDATRGALYPGQLERITETVEELLAGLAGHRDREDETGPTVGLPAREDWAAVWQGDAPVLCIAGRGPLDRQGCDIVAQLLGRHGVGVRVVGHEAAARTHIASLDTDGVAMIVLCYLDIAAAPSSLRYLAQRVRGLRPDVKVAAGFWTTKEDYERYSDFQAAIGARFYPTSLREAVDQVLGEAVATAARGRVVSADHEPEAEEHVFKLGLPLQPGAA</sequence>
<evidence type="ECO:0000256" key="6">
    <source>
        <dbReference type="ARBA" id="ARBA00022989"/>
    </source>
</evidence>
<evidence type="ECO:0000256" key="7">
    <source>
        <dbReference type="ARBA" id="ARBA00023136"/>
    </source>
</evidence>
<keyword evidence="6 9" id="KW-1133">Transmembrane helix</keyword>
<keyword evidence="4" id="KW-1003">Cell membrane</keyword>
<dbReference type="EMBL" id="JAWXYB010000018">
    <property type="protein sequence ID" value="MDX5930023.1"/>
    <property type="molecule type" value="Genomic_DNA"/>
</dbReference>
<organism evidence="10 11">
    <name type="scientific">Acidiphilium acidophilum</name>
    <name type="common">Thiobacillus acidophilus</name>
    <dbReference type="NCBI Taxonomy" id="76588"/>
    <lineage>
        <taxon>Bacteria</taxon>
        <taxon>Pseudomonadati</taxon>
        <taxon>Pseudomonadota</taxon>
        <taxon>Alphaproteobacteria</taxon>
        <taxon>Acetobacterales</taxon>
        <taxon>Acidocellaceae</taxon>
        <taxon>Acidiphilium</taxon>
    </lineage>
</organism>
<keyword evidence="11" id="KW-1185">Reference proteome</keyword>
<feature type="transmembrane region" description="Helical" evidence="9">
    <location>
        <begin position="35"/>
        <end position="54"/>
    </location>
</feature>
<keyword evidence="5 9" id="KW-0812">Transmembrane</keyword>
<evidence type="ECO:0000256" key="5">
    <source>
        <dbReference type="ARBA" id="ARBA00022692"/>
    </source>
</evidence>
<name>A0AAW9DMX6_ACIAO</name>
<reference evidence="10 11" key="1">
    <citation type="submission" date="2023-11" db="EMBL/GenBank/DDBJ databases">
        <title>MicrobeMod: A computational toolkit for identifying prokaryotic methylation and restriction-modification with nanopore sequencing.</title>
        <authorList>
            <person name="Crits-Christoph A."/>
            <person name="Kang S.C."/>
            <person name="Lee H."/>
            <person name="Ostrov N."/>
        </authorList>
    </citation>
    <scope>NUCLEOTIDE SEQUENCE [LARGE SCALE GENOMIC DNA]</scope>
    <source>
        <strain evidence="10 11">DSMZ 700</strain>
    </source>
</reference>
<feature type="compositionally biased region" description="Low complexity" evidence="8">
    <location>
        <begin position="131"/>
        <end position="143"/>
    </location>
</feature>
<accession>A0AAW9DMX6</accession>
<proteinExistence type="inferred from homology"/>
<protein>
    <submittedName>
        <fullName evidence="10">AI-2E family transporter</fullName>
    </submittedName>
</protein>
<keyword evidence="7 9" id="KW-0472">Membrane</keyword>
<evidence type="ECO:0000313" key="10">
    <source>
        <dbReference type="EMBL" id="MDX5930023.1"/>
    </source>
</evidence>
<dbReference type="GO" id="GO:0005886">
    <property type="term" value="C:plasma membrane"/>
    <property type="evidence" value="ECO:0007669"/>
    <property type="project" value="UniProtKB-SubCell"/>
</dbReference>
<comment type="subcellular location">
    <subcellularLocation>
        <location evidence="1">Cell membrane</location>
        <topology evidence="1">Multi-pass membrane protein</topology>
    </subcellularLocation>
</comment>
<evidence type="ECO:0000256" key="2">
    <source>
        <dbReference type="ARBA" id="ARBA00009773"/>
    </source>
</evidence>
<dbReference type="InterPro" id="IPR002549">
    <property type="entry name" value="AI-2E-like"/>
</dbReference>
<feature type="transmembrane region" description="Helical" evidence="9">
    <location>
        <begin position="12"/>
        <end position="29"/>
    </location>
</feature>
<evidence type="ECO:0000256" key="1">
    <source>
        <dbReference type="ARBA" id="ARBA00004651"/>
    </source>
</evidence>
<dbReference type="RefSeq" id="WP_319612996.1">
    <property type="nucleotide sequence ID" value="NZ_JAWXYB010000018.1"/>
</dbReference>
<feature type="region of interest" description="Disordered" evidence="8">
    <location>
        <begin position="131"/>
        <end position="150"/>
    </location>
</feature>
<feature type="transmembrane region" description="Helical" evidence="9">
    <location>
        <begin position="66"/>
        <end position="87"/>
    </location>
</feature>
<evidence type="ECO:0000256" key="9">
    <source>
        <dbReference type="SAM" id="Phobius"/>
    </source>
</evidence>
<feature type="transmembrane region" description="Helical" evidence="9">
    <location>
        <begin position="229"/>
        <end position="257"/>
    </location>
</feature>
<dbReference type="PANTHER" id="PTHR21716:SF53">
    <property type="entry name" value="PERMEASE PERM-RELATED"/>
    <property type="match status" value="1"/>
</dbReference>
<dbReference type="PANTHER" id="PTHR21716">
    <property type="entry name" value="TRANSMEMBRANE PROTEIN"/>
    <property type="match status" value="1"/>
</dbReference>
<dbReference type="Pfam" id="PF01594">
    <property type="entry name" value="AI-2E_transport"/>
    <property type="match status" value="1"/>
</dbReference>
<gene>
    <name evidence="10" type="ORF">SIL87_04490</name>
</gene>
<comment type="caution">
    <text evidence="10">The sequence shown here is derived from an EMBL/GenBank/DDBJ whole genome shotgun (WGS) entry which is preliminary data.</text>
</comment>
<dbReference type="AlphaFoldDB" id="A0AAW9DMX6"/>
<evidence type="ECO:0000256" key="3">
    <source>
        <dbReference type="ARBA" id="ARBA00022448"/>
    </source>
</evidence>
<evidence type="ECO:0000256" key="8">
    <source>
        <dbReference type="SAM" id="MobiDB-lite"/>
    </source>
</evidence>
<feature type="transmembrane region" description="Helical" evidence="9">
    <location>
        <begin position="328"/>
        <end position="353"/>
    </location>
</feature>
<evidence type="ECO:0000313" key="11">
    <source>
        <dbReference type="Proteomes" id="UP001279553"/>
    </source>
</evidence>
<keyword evidence="3" id="KW-0813">Transport</keyword>
<dbReference type="Proteomes" id="UP001279553">
    <property type="component" value="Unassembled WGS sequence"/>
</dbReference>
<evidence type="ECO:0000256" key="4">
    <source>
        <dbReference type="ARBA" id="ARBA00022475"/>
    </source>
</evidence>